<gene>
    <name evidence="2" type="ORF">PIB30_003117</name>
</gene>
<dbReference type="InterPro" id="IPR011320">
    <property type="entry name" value="RNase_H1_N"/>
</dbReference>
<comment type="caution">
    <text evidence="2">The sequence shown here is derived from an EMBL/GenBank/DDBJ whole genome shotgun (WGS) entry which is preliminary data.</text>
</comment>
<evidence type="ECO:0000259" key="1">
    <source>
        <dbReference type="Pfam" id="PF01693"/>
    </source>
</evidence>
<evidence type="ECO:0000313" key="3">
    <source>
        <dbReference type="Proteomes" id="UP001341840"/>
    </source>
</evidence>
<dbReference type="Proteomes" id="UP001341840">
    <property type="component" value="Unassembled WGS sequence"/>
</dbReference>
<dbReference type="InterPro" id="IPR037056">
    <property type="entry name" value="RNase_H1_N_sf"/>
</dbReference>
<dbReference type="SUPFAM" id="SSF55658">
    <property type="entry name" value="L9 N-domain-like"/>
    <property type="match status" value="1"/>
</dbReference>
<accession>A0ABU6Y522</accession>
<feature type="domain" description="Ribonuclease H1 N-terminal" evidence="1">
    <location>
        <begin position="5"/>
        <end position="43"/>
    </location>
</feature>
<name>A0ABU6Y522_9FABA</name>
<dbReference type="Pfam" id="PF01693">
    <property type="entry name" value="Cauli_VI"/>
    <property type="match status" value="1"/>
</dbReference>
<proteinExistence type="predicted"/>
<organism evidence="2 3">
    <name type="scientific">Stylosanthes scabra</name>
    <dbReference type="NCBI Taxonomy" id="79078"/>
    <lineage>
        <taxon>Eukaryota</taxon>
        <taxon>Viridiplantae</taxon>
        <taxon>Streptophyta</taxon>
        <taxon>Embryophyta</taxon>
        <taxon>Tracheophyta</taxon>
        <taxon>Spermatophyta</taxon>
        <taxon>Magnoliopsida</taxon>
        <taxon>eudicotyledons</taxon>
        <taxon>Gunneridae</taxon>
        <taxon>Pentapetalae</taxon>
        <taxon>rosids</taxon>
        <taxon>fabids</taxon>
        <taxon>Fabales</taxon>
        <taxon>Fabaceae</taxon>
        <taxon>Papilionoideae</taxon>
        <taxon>50 kb inversion clade</taxon>
        <taxon>dalbergioids sensu lato</taxon>
        <taxon>Dalbergieae</taxon>
        <taxon>Pterocarpus clade</taxon>
        <taxon>Stylosanthes</taxon>
    </lineage>
</organism>
<dbReference type="InterPro" id="IPR009027">
    <property type="entry name" value="Ribosomal_bL9/RNase_H1_N"/>
</dbReference>
<keyword evidence="3" id="KW-1185">Reference proteome</keyword>
<evidence type="ECO:0000313" key="2">
    <source>
        <dbReference type="EMBL" id="MED6203828.1"/>
    </source>
</evidence>
<reference evidence="2 3" key="1">
    <citation type="journal article" date="2023" name="Plants (Basel)">
        <title>Bridging the Gap: Combining Genomics and Transcriptomics Approaches to Understand Stylosanthes scabra, an Orphan Legume from the Brazilian Caatinga.</title>
        <authorList>
            <person name="Ferreira-Neto J.R.C."/>
            <person name="da Silva M.D."/>
            <person name="Binneck E."/>
            <person name="de Melo N.F."/>
            <person name="da Silva R.H."/>
            <person name="de Melo A.L.T.M."/>
            <person name="Pandolfi V."/>
            <person name="Bustamante F.O."/>
            <person name="Brasileiro-Vidal A.C."/>
            <person name="Benko-Iseppon A.M."/>
        </authorList>
    </citation>
    <scope>NUCLEOTIDE SEQUENCE [LARGE SCALE GENOMIC DNA]</scope>
    <source>
        <tissue evidence="2">Leaves</tissue>
    </source>
</reference>
<sequence length="152" mass="16449">MGECYAVFVGKNPGIYPSWASAVPQVVGFKGAIHQRYDSTEEAITAWMEFFRIDQGGASGSKSKGNGVQVKEQIEVPCEEEGENEVVRGIVRAAGKSGATDVDGTVLPGLVAAMEALDARVSQLEVDKWEVLMQMAHLMEQMARLMAKDAKK</sequence>
<protein>
    <recommendedName>
        <fullName evidence="1">Ribonuclease H1 N-terminal domain-containing protein</fullName>
    </recommendedName>
</protein>
<dbReference type="EMBL" id="JASCZI010241661">
    <property type="protein sequence ID" value="MED6203828.1"/>
    <property type="molecule type" value="Genomic_DNA"/>
</dbReference>
<dbReference type="Gene3D" id="3.40.970.10">
    <property type="entry name" value="Ribonuclease H1, N-terminal domain"/>
    <property type="match status" value="1"/>
</dbReference>